<evidence type="ECO:0000256" key="1">
    <source>
        <dbReference type="SAM" id="MobiDB-lite"/>
    </source>
</evidence>
<keyword evidence="2" id="KW-1133">Transmembrane helix</keyword>
<evidence type="ECO:0000313" key="5">
    <source>
        <dbReference type="Proteomes" id="UP001202961"/>
    </source>
</evidence>
<feature type="compositionally biased region" description="Polar residues" evidence="1">
    <location>
        <begin position="266"/>
        <end position="280"/>
    </location>
</feature>
<feature type="region of interest" description="Disordered" evidence="1">
    <location>
        <begin position="169"/>
        <end position="212"/>
    </location>
</feature>
<organism evidence="4 5">
    <name type="scientific">Aporhodopirellula aestuarii</name>
    <dbReference type="NCBI Taxonomy" id="2950107"/>
    <lineage>
        <taxon>Bacteria</taxon>
        <taxon>Pseudomonadati</taxon>
        <taxon>Planctomycetota</taxon>
        <taxon>Planctomycetia</taxon>
        <taxon>Pirellulales</taxon>
        <taxon>Pirellulaceae</taxon>
        <taxon>Aporhodopirellula</taxon>
    </lineage>
</organism>
<dbReference type="RefSeq" id="WP_250929475.1">
    <property type="nucleotide sequence ID" value="NZ_JAMQBK010000039.1"/>
</dbReference>
<dbReference type="CDD" id="cd00060">
    <property type="entry name" value="FHA"/>
    <property type="match status" value="2"/>
</dbReference>
<name>A0ABT0U4Q6_9BACT</name>
<dbReference type="InterPro" id="IPR050923">
    <property type="entry name" value="Cell_Proc_Reg/RNA_Proc"/>
</dbReference>
<feature type="compositionally biased region" description="Polar residues" evidence="1">
    <location>
        <begin position="169"/>
        <end position="190"/>
    </location>
</feature>
<dbReference type="Proteomes" id="UP001202961">
    <property type="component" value="Unassembled WGS sequence"/>
</dbReference>
<protein>
    <submittedName>
        <fullName evidence="4">FHA domain-containing protein</fullName>
    </submittedName>
</protein>
<comment type="caution">
    <text evidence="4">The sequence shown here is derived from an EMBL/GenBank/DDBJ whole genome shotgun (WGS) entry which is preliminary data.</text>
</comment>
<dbReference type="SUPFAM" id="SSF49879">
    <property type="entry name" value="SMAD/FHA domain"/>
    <property type="match status" value="2"/>
</dbReference>
<feature type="domain" description="FHA" evidence="3">
    <location>
        <begin position="6"/>
        <end position="55"/>
    </location>
</feature>
<accession>A0ABT0U4Q6</accession>
<feature type="region of interest" description="Disordered" evidence="1">
    <location>
        <begin position="266"/>
        <end position="302"/>
    </location>
</feature>
<gene>
    <name evidence="4" type="ORF">NB063_14620</name>
</gene>
<evidence type="ECO:0000256" key="2">
    <source>
        <dbReference type="SAM" id="Phobius"/>
    </source>
</evidence>
<dbReference type="InterPro" id="IPR000253">
    <property type="entry name" value="FHA_dom"/>
</dbReference>
<evidence type="ECO:0000313" key="4">
    <source>
        <dbReference type="EMBL" id="MCM2371841.1"/>
    </source>
</evidence>
<dbReference type="PROSITE" id="PS50006">
    <property type="entry name" value="FHA_DOMAIN"/>
    <property type="match status" value="2"/>
</dbReference>
<dbReference type="Gene3D" id="2.60.200.20">
    <property type="match status" value="2"/>
</dbReference>
<keyword evidence="5" id="KW-1185">Reference proteome</keyword>
<dbReference type="PANTHER" id="PTHR23308">
    <property type="entry name" value="NUCLEAR INHIBITOR OF PROTEIN PHOSPHATASE-1"/>
    <property type="match status" value="1"/>
</dbReference>
<evidence type="ECO:0000259" key="3">
    <source>
        <dbReference type="PROSITE" id="PS50006"/>
    </source>
</evidence>
<dbReference type="EMBL" id="JAMQBK010000039">
    <property type="protein sequence ID" value="MCM2371841.1"/>
    <property type="molecule type" value="Genomic_DNA"/>
</dbReference>
<reference evidence="4 5" key="1">
    <citation type="journal article" date="2022" name="Syst. Appl. Microbiol.">
        <title>Rhodopirellula aestuarii sp. nov., a novel member of the genus Rhodopirellula isolated from brackish sediments collected in the Tagus River estuary, Portugal.</title>
        <authorList>
            <person name="Vitorino I.R."/>
            <person name="Klimek D."/>
            <person name="Calusinska M."/>
            <person name="Lobo-da-Cunha A."/>
            <person name="Vasconcelos V."/>
            <person name="Lage O.M."/>
        </authorList>
    </citation>
    <scope>NUCLEOTIDE SEQUENCE [LARGE SCALE GENOMIC DNA]</scope>
    <source>
        <strain evidence="4 5">ICT_H3.1</strain>
    </source>
</reference>
<dbReference type="InterPro" id="IPR008984">
    <property type="entry name" value="SMAD_FHA_dom_sf"/>
</dbReference>
<keyword evidence="2" id="KW-0812">Transmembrane</keyword>
<dbReference type="Pfam" id="PF00498">
    <property type="entry name" value="FHA"/>
    <property type="match status" value="2"/>
</dbReference>
<proteinExistence type="predicted"/>
<feature type="domain" description="FHA" evidence="3">
    <location>
        <begin position="87"/>
        <end position="137"/>
    </location>
</feature>
<feature type="transmembrane region" description="Helical" evidence="2">
    <location>
        <begin position="233"/>
        <end position="253"/>
    </location>
</feature>
<keyword evidence="2" id="KW-0472">Membrane</keyword>
<dbReference type="SMART" id="SM00240">
    <property type="entry name" value="FHA"/>
    <property type="match status" value="2"/>
</dbReference>
<sequence>MTDRQWIIGCDRDVDVLVRDSVVSRRHCRLSLHGSHYFIEDLASRNGTFIGDKRIVTRTEVQPGVKVMLADSVLMPWPDETHAEQKWQIGRAASNDIVIDDPSVSSHHAVLFRDPNGVWIVRDLGSTNGISLGDHEPVTSAARVSNDDVIRFGSVAETLSSLRRNVASHASNVPGTTEQPRSNDQGPQSLSRDDAAPTSSPQSRPGGDTTAVLRKQNIFHAAIRYWKSLPQRVAVAVVSVAALIAVLGLWSVAGSGPAEINDTSVAATEPTENGSEQPASKNRDPATASAIGENNPASTQRVEQAGVLASNGQNPGVAPDVTLPRELPVKVGDFESAIRDCMYQVIAISDGNRFGLGMALAVDSHRLLTTGNVVENMQRMDATIEPVCRHLASTVELKVDESALHPRWMESRRIERQCLDWLKDFQSRAAVIDEIEGPEKVEVMEQRDKVYRTALATQMLARVFDAAVIRAVDELPSHLAAHMEASGANASTDDASPLQWVATRKKPLRPMASHRLLGAFFKQDDPYLQPDVPVETGVKKVQPLFLLPRITTDMPPLYIGRMPNEAGTTLDFSGGVILDDRGRLAGMLSTPAKLDQSQKDKIGRLVSDRDMTFDWISLDVLADLLANPSLAWSPVETVASESP</sequence>